<reference evidence="2" key="1">
    <citation type="journal article" date="2019" name="Int. J. Syst. Evol. Microbiol.">
        <title>The Global Catalogue of Microorganisms (GCM) 10K type strain sequencing project: providing services to taxonomists for standard genome sequencing and annotation.</title>
        <authorList>
            <consortium name="The Broad Institute Genomics Platform"/>
            <consortium name="The Broad Institute Genome Sequencing Center for Infectious Disease"/>
            <person name="Wu L."/>
            <person name="Ma J."/>
        </authorList>
    </citation>
    <scope>NUCLEOTIDE SEQUENCE [LARGE SCALE GENOMIC DNA]</scope>
    <source>
        <strain evidence="2">CGMCC 1.12371</strain>
    </source>
</reference>
<evidence type="ECO:0000313" key="2">
    <source>
        <dbReference type="Proteomes" id="UP001596501"/>
    </source>
</evidence>
<comment type="caution">
    <text evidence="1">The sequence shown here is derived from an EMBL/GenBank/DDBJ whole genome shotgun (WGS) entry which is preliminary data.</text>
</comment>
<accession>A0ABW2QNZ6</accession>
<dbReference type="RefSeq" id="WP_382226383.1">
    <property type="nucleotide sequence ID" value="NZ_JBHTCA010000020.1"/>
</dbReference>
<gene>
    <name evidence="1" type="ORF">ACFQPB_18320</name>
</gene>
<proteinExistence type="predicted"/>
<dbReference type="EMBL" id="JBHTCA010000020">
    <property type="protein sequence ID" value="MFC7410817.1"/>
    <property type="molecule type" value="Genomic_DNA"/>
</dbReference>
<dbReference type="Proteomes" id="UP001596501">
    <property type="component" value="Unassembled WGS sequence"/>
</dbReference>
<name>A0ABW2QNZ6_9BURK</name>
<evidence type="ECO:0008006" key="3">
    <source>
        <dbReference type="Google" id="ProtNLM"/>
    </source>
</evidence>
<sequence>MTENPTPPRITRRHLTRLREIYRSSGWPCRDPLEVDLIVAGLVQAERDDQGRETLHLTPAGLQALADAHATNRANRSAHDELVMQVAQRMQQDGRIAWTQLALRAQVEGAWTQAIPDVFSIRHTTVEAYLEPVVHEIKVSRADLLGDLKRPEKRAAYLAMASQVYYVLGLNAKGQPIADADEVPAECGVMVAATTRVEIVRVAPKQPFTGLRFDVWMALAKTAALSRSDDGAQMAL</sequence>
<keyword evidence="2" id="KW-1185">Reference proteome</keyword>
<protein>
    <recommendedName>
        <fullName evidence="3">YqaJ viral recombinase domain-containing protein</fullName>
    </recommendedName>
</protein>
<evidence type="ECO:0000313" key="1">
    <source>
        <dbReference type="EMBL" id="MFC7410817.1"/>
    </source>
</evidence>
<organism evidence="1 2">
    <name type="scientific">Hydrogenophaga atypica</name>
    <dbReference type="NCBI Taxonomy" id="249409"/>
    <lineage>
        <taxon>Bacteria</taxon>
        <taxon>Pseudomonadati</taxon>
        <taxon>Pseudomonadota</taxon>
        <taxon>Betaproteobacteria</taxon>
        <taxon>Burkholderiales</taxon>
        <taxon>Comamonadaceae</taxon>
        <taxon>Hydrogenophaga</taxon>
    </lineage>
</organism>